<gene>
    <name evidence="3" type="primary">pplA</name>
    <name evidence="3" type="ORF">ACFQGP_08180</name>
</gene>
<dbReference type="Gene3D" id="3.90.1010.20">
    <property type="match status" value="2"/>
</dbReference>
<dbReference type="InterPro" id="IPR049652">
    <property type="entry name" value="PplA-like"/>
</dbReference>
<dbReference type="EMBL" id="JBHSSL010000046">
    <property type="protein sequence ID" value="MFC6170550.1"/>
    <property type="molecule type" value="Genomic_DNA"/>
</dbReference>
<protein>
    <submittedName>
        <fullName evidence="3">Extracellular electron transfer flavoprotein PplA</fullName>
    </submittedName>
</protein>
<organism evidence="3 4">
    <name type="scientific">Loigolactobacillus jiayinensis</name>
    <dbReference type="NCBI Taxonomy" id="2486016"/>
    <lineage>
        <taxon>Bacteria</taxon>
        <taxon>Bacillati</taxon>
        <taxon>Bacillota</taxon>
        <taxon>Bacilli</taxon>
        <taxon>Lactobacillales</taxon>
        <taxon>Lactobacillaceae</taxon>
        <taxon>Loigolactobacillus</taxon>
    </lineage>
</organism>
<evidence type="ECO:0000256" key="1">
    <source>
        <dbReference type="SAM" id="SignalP"/>
    </source>
</evidence>
<feature type="chain" id="PRO_5047461636" evidence="1">
    <location>
        <begin position="29"/>
        <end position="302"/>
    </location>
</feature>
<evidence type="ECO:0000259" key="2">
    <source>
        <dbReference type="SMART" id="SM00900"/>
    </source>
</evidence>
<keyword evidence="1" id="KW-0732">Signal</keyword>
<proteinExistence type="predicted"/>
<evidence type="ECO:0000313" key="3">
    <source>
        <dbReference type="EMBL" id="MFC6170550.1"/>
    </source>
</evidence>
<reference evidence="4" key="1">
    <citation type="journal article" date="2019" name="Int. J. Syst. Evol. Microbiol.">
        <title>The Global Catalogue of Microorganisms (GCM) 10K type strain sequencing project: providing services to taxonomists for standard genome sequencing and annotation.</title>
        <authorList>
            <consortium name="The Broad Institute Genomics Platform"/>
            <consortium name="The Broad Institute Genome Sequencing Center for Infectious Disease"/>
            <person name="Wu L."/>
            <person name="Ma J."/>
        </authorList>
    </citation>
    <scope>NUCLEOTIDE SEQUENCE [LARGE SCALE GENOMIC DNA]</scope>
    <source>
        <strain evidence="4">CCM 8904</strain>
    </source>
</reference>
<name>A0ABW1RCE9_9LACO</name>
<feature type="domain" description="FMN-binding" evidence="2">
    <location>
        <begin position="67"/>
        <end position="160"/>
    </location>
</feature>
<feature type="signal peptide" evidence="1">
    <location>
        <begin position="1"/>
        <end position="28"/>
    </location>
</feature>
<dbReference type="Pfam" id="PF04205">
    <property type="entry name" value="FMN_bind"/>
    <property type="match status" value="2"/>
</dbReference>
<keyword evidence="4" id="KW-1185">Reference proteome</keyword>
<dbReference type="InterPro" id="IPR007329">
    <property type="entry name" value="FMN-bd"/>
</dbReference>
<sequence>MKLGKFVTSLSVVAMSALTLAAAMPVQAADSSSSSAESSSVTQQKVTAGKTMKAGTYKLEEKNYSHGYKVKMSMTVDKDGKVTATTYDYVDKDGNSKTKDADYEKSMKAKSGVGPAEYIPELNKSFTTNGSDTEAIAVVSGATESSNDFKNYAQQLVQAAQAGKTKTIVINNGKKMKTGTYKLAEQNYSHGYRMTMAITVNKKGKVTKSNMDYVNKNGKSKTKDAAYEKQMKAKSGVGPKEYIPDLNKDLKGKSATTYQNVKVVSGATETSNTFKLYSAQLVNAAQNGSKGAIKVNNYVYAE</sequence>
<dbReference type="SMART" id="SM00900">
    <property type="entry name" value="FMN_bind"/>
    <property type="match status" value="2"/>
</dbReference>
<comment type="caution">
    <text evidence="3">The sequence shown here is derived from an EMBL/GenBank/DDBJ whole genome shotgun (WGS) entry which is preliminary data.</text>
</comment>
<dbReference type="Proteomes" id="UP001596289">
    <property type="component" value="Unassembled WGS sequence"/>
</dbReference>
<accession>A0ABW1RCE9</accession>
<dbReference type="RefSeq" id="WP_125552138.1">
    <property type="nucleotide sequence ID" value="NZ_JBHSSL010000046.1"/>
</dbReference>
<dbReference type="NCBIfam" id="NF041941">
    <property type="entry name" value="lipo_FMN_PplA"/>
    <property type="match status" value="1"/>
</dbReference>
<feature type="domain" description="FMN-binding" evidence="2">
    <location>
        <begin position="191"/>
        <end position="285"/>
    </location>
</feature>
<evidence type="ECO:0000313" key="4">
    <source>
        <dbReference type="Proteomes" id="UP001596289"/>
    </source>
</evidence>